<keyword evidence="2" id="KW-1185">Reference proteome</keyword>
<dbReference type="Proteomes" id="UP001283361">
    <property type="component" value="Unassembled WGS sequence"/>
</dbReference>
<reference evidence="1" key="1">
    <citation type="journal article" date="2023" name="G3 (Bethesda)">
        <title>A reference genome for the long-term kleptoplast-retaining sea slug Elysia crispata morphotype clarki.</title>
        <authorList>
            <person name="Eastman K.E."/>
            <person name="Pendleton A.L."/>
            <person name="Shaikh M.A."/>
            <person name="Suttiyut T."/>
            <person name="Ogas R."/>
            <person name="Tomko P."/>
            <person name="Gavelis G."/>
            <person name="Widhalm J.R."/>
            <person name="Wisecaver J.H."/>
        </authorList>
    </citation>
    <scope>NUCLEOTIDE SEQUENCE</scope>
    <source>
        <strain evidence="1">ECLA1</strain>
    </source>
</reference>
<organism evidence="1 2">
    <name type="scientific">Elysia crispata</name>
    <name type="common">lettuce slug</name>
    <dbReference type="NCBI Taxonomy" id="231223"/>
    <lineage>
        <taxon>Eukaryota</taxon>
        <taxon>Metazoa</taxon>
        <taxon>Spiralia</taxon>
        <taxon>Lophotrochozoa</taxon>
        <taxon>Mollusca</taxon>
        <taxon>Gastropoda</taxon>
        <taxon>Heterobranchia</taxon>
        <taxon>Euthyneura</taxon>
        <taxon>Panpulmonata</taxon>
        <taxon>Sacoglossa</taxon>
        <taxon>Placobranchoidea</taxon>
        <taxon>Plakobranchidae</taxon>
        <taxon>Elysia</taxon>
    </lineage>
</organism>
<dbReference type="AlphaFoldDB" id="A0AAE1E9N8"/>
<protein>
    <submittedName>
        <fullName evidence="1">Uncharacterized protein</fullName>
    </submittedName>
</protein>
<evidence type="ECO:0000313" key="1">
    <source>
        <dbReference type="EMBL" id="KAK3799529.1"/>
    </source>
</evidence>
<name>A0AAE1E9N8_9GAST</name>
<evidence type="ECO:0000313" key="2">
    <source>
        <dbReference type="Proteomes" id="UP001283361"/>
    </source>
</evidence>
<gene>
    <name evidence="1" type="ORF">RRG08_052713</name>
</gene>
<proteinExistence type="predicted"/>
<sequence length="111" mass="11988">MLRRGGLCVFRLRGNCAGPQLSRHLFPIKQASLISDDICVLDALKGSNICQDVAARSSAHDKRGTSSRTTQVALVIFLTRLGPFPTTITTLGNNSKLLRSFLIGCGQDSEL</sequence>
<dbReference type="EMBL" id="JAWDGP010000556">
    <property type="protein sequence ID" value="KAK3799529.1"/>
    <property type="molecule type" value="Genomic_DNA"/>
</dbReference>
<accession>A0AAE1E9N8</accession>
<comment type="caution">
    <text evidence="1">The sequence shown here is derived from an EMBL/GenBank/DDBJ whole genome shotgun (WGS) entry which is preliminary data.</text>
</comment>